<dbReference type="Gene3D" id="3.30.420.110">
    <property type="entry name" value="MutS, connector domain"/>
    <property type="match status" value="1"/>
</dbReference>
<reference evidence="15" key="1">
    <citation type="submission" date="2025-08" db="UniProtKB">
        <authorList>
            <consortium name="RefSeq"/>
        </authorList>
    </citation>
    <scope>IDENTIFICATION</scope>
</reference>
<feature type="region of interest" description="Disordered" evidence="12">
    <location>
        <begin position="64"/>
        <end position="111"/>
    </location>
</feature>
<dbReference type="InterPro" id="IPR017261">
    <property type="entry name" value="DNA_mismatch_repair_MutS/MSH"/>
</dbReference>
<dbReference type="Gene3D" id="3.40.1170.10">
    <property type="entry name" value="DNA repair protein MutS, domain I"/>
    <property type="match status" value="1"/>
</dbReference>
<feature type="domain" description="DNA mismatch repair proteins mutS family" evidence="13">
    <location>
        <begin position="937"/>
        <end position="953"/>
    </location>
</feature>
<sequence>MSPSHEDPADNKRQRKRTVSETGGSLSQLSSHTRHKLRSFKSTVHQHDQSLNYSEVDVHVPVDATTTSASPSPNLGSRNPCRGCNSHPGLTISDEASDWMPGEQNEAGSDEKLSNTLLTSTCSPSLSAQFDGNMHSSVTGRVQFALEEERKCCPDTTKVSTKMSLPVDGPMRGVKYTPLELQFMEIKRQHPDAVLFVECGYKYKLFGLDAEIAARELNIFCHPDHNFMIASIPVHRLFVHTRRLVAKGHKVGVVKQTETAALKAAGENRGAPFQRKLLALYTKSTLIGEDVDPASSSQISDPVDIEASSFIPSNYLLCLSEFTKPGTKSKNNVMFEFGMVAIQPATGDIIYDSFHDSDHLSELDTRIHHIHPVELLLPSILTEKTEKLIQDITLSSTSDDDRIRIERMDNKHFEYCLALEVVSSFYSHKDMGPLSKETEGNERSEQHRDFANRKLQEVINLPVPVICCLAAVLRYLREFQLHHILKMTSNIVSFSARRKCLKLDACALRNLEIFKNQTDGSGKGSLFSALDHTQTRFGSRLLRKWLGMPLIELSDIKNRQDAVEELMHSKCEALNQTRDLLSGAPDLEKGICSIYHKKCSSAEFYTVVQSLSKLWHTLSSFQQLTEHEITSDPLKVIFTETPSLLEGVNEFFLALNKKAAKEGKKTELFCDTSPFPGVVHCQKDITELLGQIQEHRREVRKVLRKPTLDYITVSGIEFLIEVKNSVIDDVPDNWLKISSTKQVTRFHSPFLVQAYKTLSQLREQLAIECENAWLQFLDSFSGHYFAYRKAIQYLAAFDCLCSLAELAQQEGYCRPVLHEDCPSVHIENGRHPVISTLLGEQEQNVPNSTHLEGHGKHCMIITGPNMGGKSSYVRQVALITIMAQAGFWVPAEAARLGIIDAVYTRMGASDNLSQRRSTFMVELQEASDILSQATECSLVILDELGRGTSTHDGVAVALATARHIIQEVKCLLLFVTHYPPLAELERQFPDQVTNYHMGFLLHEDVTEKDDDTNIITFLYKLVPGIAARSYGMNVARLAEVPPDVIKMAATKSYELEDAVLATR</sequence>
<evidence type="ECO:0000313" key="14">
    <source>
        <dbReference type="Proteomes" id="UP000694845"/>
    </source>
</evidence>
<comment type="similarity">
    <text evidence="2">Belongs to the DNA mismatch repair MutS family. MSH3 subfamily.</text>
</comment>
<dbReference type="PANTHER" id="PTHR11361:SF122">
    <property type="entry name" value="DNA MISMATCH REPAIR PROTEIN MSH3"/>
    <property type="match status" value="1"/>
</dbReference>
<dbReference type="SMART" id="SM00533">
    <property type="entry name" value="MUTSd"/>
    <property type="match status" value="1"/>
</dbReference>
<dbReference type="RefSeq" id="XP_022110672.1">
    <property type="nucleotide sequence ID" value="XM_022254980.1"/>
</dbReference>
<evidence type="ECO:0000256" key="4">
    <source>
        <dbReference type="ARBA" id="ARBA00022741"/>
    </source>
</evidence>
<dbReference type="SUPFAM" id="SSF55271">
    <property type="entry name" value="DNA repair protein MutS, domain I"/>
    <property type="match status" value="1"/>
</dbReference>
<evidence type="ECO:0000256" key="12">
    <source>
        <dbReference type="SAM" id="MobiDB-lite"/>
    </source>
</evidence>
<dbReference type="Pfam" id="PF05192">
    <property type="entry name" value="MutS_III"/>
    <property type="match status" value="1"/>
</dbReference>
<dbReference type="InterPro" id="IPR000432">
    <property type="entry name" value="DNA_mismatch_repair_MutS_C"/>
</dbReference>
<dbReference type="Pfam" id="PF01624">
    <property type="entry name" value="MutS_I"/>
    <property type="match status" value="1"/>
</dbReference>
<name>A0A8B7ZZY7_ACAPL</name>
<keyword evidence="8" id="KW-0234">DNA repair</keyword>
<dbReference type="SUPFAM" id="SSF53150">
    <property type="entry name" value="DNA repair protein MutS, domain II"/>
    <property type="match status" value="1"/>
</dbReference>
<feature type="compositionally biased region" description="Basic and acidic residues" evidence="12">
    <location>
        <begin position="1"/>
        <end position="12"/>
    </location>
</feature>
<dbReference type="GO" id="GO:0030983">
    <property type="term" value="F:mismatched DNA binding"/>
    <property type="evidence" value="ECO:0007669"/>
    <property type="project" value="InterPro"/>
</dbReference>
<dbReference type="SUPFAM" id="SSF48334">
    <property type="entry name" value="DNA repair protein MutS, domain III"/>
    <property type="match status" value="1"/>
</dbReference>
<evidence type="ECO:0000256" key="2">
    <source>
        <dbReference type="ARBA" id="ARBA00007094"/>
    </source>
</evidence>
<dbReference type="InterPro" id="IPR045076">
    <property type="entry name" value="MutS"/>
</dbReference>
<comment type="subcellular location">
    <subcellularLocation>
        <location evidence="1">Nucleus</location>
    </subcellularLocation>
</comment>
<dbReference type="SUPFAM" id="SSF52540">
    <property type="entry name" value="P-loop containing nucleoside triphosphate hydrolases"/>
    <property type="match status" value="1"/>
</dbReference>
<dbReference type="FunFam" id="1.10.1420.10:FF:000004">
    <property type="entry name" value="DNA mismatch repair protein Msh3"/>
    <property type="match status" value="1"/>
</dbReference>
<evidence type="ECO:0000256" key="10">
    <source>
        <dbReference type="ARBA" id="ARBA00029792"/>
    </source>
</evidence>
<dbReference type="OrthoDB" id="10252754at2759"/>
<dbReference type="Pfam" id="PF05188">
    <property type="entry name" value="MutS_II"/>
    <property type="match status" value="1"/>
</dbReference>
<keyword evidence="4" id="KW-0547">Nucleotide-binding</keyword>
<dbReference type="OMA" id="INMHAAR"/>
<feature type="compositionally biased region" description="Polar residues" evidence="12">
    <location>
        <begin position="64"/>
        <end position="77"/>
    </location>
</feature>
<dbReference type="InterPro" id="IPR007696">
    <property type="entry name" value="DNA_mismatch_repair_MutS_core"/>
</dbReference>
<dbReference type="PROSITE" id="PS00486">
    <property type="entry name" value="DNA_MISMATCH_REPAIR_2"/>
    <property type="match status" value="1"/>
</dbReference>
<dbReference type="GO" id="GO:0005634">
    <property type="term" value="C:nucleus"/>
    <property type="evidence" value="ECO:0007669"/>
    <property type="project" value="UniProtKB-SubCell"/>
</dbReference>
<evidence type="ECO:0000256" key="9">
    <source>
        <dbReference type="ARBA" id="ARBA00023242"/>
    </source>
</evidence>
<dbReference type="Pfam" id="PF00488">
    <property type="entry name" value="MutS_V"/>
    <property type="match status" value="1"/>
</dbReference>
<evidence type="ECO:0000256" key="8">
    <source>
        <dbReference type="ARBA" id="ARBA00023204"/>
    </source>
</evidence>
<dbReference type="GO" id="GO:0140664">
    <property type="term" value="F:ATP-dependent DNA damage sensor activity"/>
    <property type="evidence" value="ECO:0007669"/>
    <property type="project" value="InterPro"/>
</dbReference>
<proteinExistence type="inferred from homology"/>
<dbReference type="GO" id="GO:0005524">
    <property type="term" value="F:ATP binding"/>
    <property type="evidence" value="ECO:0007669"/>
    <property type="project" value="UniProtKB-KW"/>
</dbReference>
<evidence type="ECO:0000259" key="13">
    <source>
        <dbReference type="PROSITE" id="PS00486"/>
    </source>
</evidence>
<dbReference type="FunFam" id="3.40.1170.10:FF:000004">
    <property type="entry name" value="DNA mismatch repair protein"/>
    <property type="match status" value="1"/>
</dbReference>
<keyword evidence="14" id="KW-1185">Reference proteome</keyword>
<evidence type="ECO:0000313" key="15">
    <source>
        <dbReference type="RefSeq" id="XP_022110672.1"/>
    </source>
</evidence>
<protein>
    <recommendedName>
        <fullName evidence="3 11">DNA mismatch repair protein MSH3</fullName>
    </recommendedName>
    <alternativeName>
        <fullName evidence="3 11">DNA mismatch repair protein MSH3</fullName>
    </alternativeName>
    <alternativeName>
        <fullName evidence="10">MutS protein homolog 3</fullName>
    </alternativeName>
</protein>
<dbReference type="CTD" id="4437"/>
<evidence type="ECO:0000256" key="3">
    <source>
        <dbReference type="ARBA" id="ARBA00022151"/>
    </source>
</evidence>
<dbReference type="InterPro" id="IPR007695">
    <property type="entry name" value="DNA_mismatch_repair_MutS-lik_N"/>
</dbReference>
<dbReference type="Proteomes" id="UP000694845">
    <property type="component" value="Unplaced"/>
</dbReference>
<dbReference type="FunFam" id="3.30.420.110:FF:000010">
    <property type="entry name" value="DNA mismatch repair protein"/>
    <property type="match status" value="1"/>
</dbReference>
<keyword evidence="5" id="KW-0227">DNA damage</keyword>
<keyword evidence="7" id="KW-0238">DNA-binding</keyword>
<evidence type="ECO:0000256" key="1">
    <source>
        <dbReference type="ARBA" id="ARBA00004123"/>
    </source>
</evidence>
<dbReference type="GeneID" id="110990127"/>
<organism evidence="14 15">
    <name type="scientific">Acanthaster planci</name>
    <name type="common">Crown-of-thorns starfish</name>
    <dbReference type="NCBI Taxonomy" id="133434"/>
    <lineage>
        <taxon>Eukaryota</taxon>
        <taxon>Metazoa</taxon>
        <taxon>Echinodermata</taxon>
        <taxon>Eleutherozoa</taxon>
        <taxon>Asterozoa</taxon>
        <taxon>Asteroidea</taxon>
        <taxon>Valvatacea</taxon>
        <taxon>Valvatida</taxon>
        <taxon>Acanthasteridae</taxon>
        <taxon>Acanthaster</taxon>
    </lineage>
</organism>
<evidence type="ECO:0000256" key="11">
    <source>
        <dbReference type="ARBA" id="ARBA00073774"/>
    </source>
</evidence>
<evidence type="ECO:0000256" key="5">
    <source>
        <dbReference type="ARBA" id="ARBA00022763"/>
    </source>
</evidence>
<dbReference type="GO" id="GO:0006312">
    <property type="term" value="P:mitotic recombination"/>
    <property type="evidence" value="ECO:0007669"/>
    <property type="project" value="TreeGrafter"/>
</dbReference>
<dbReference type="InterPro" id="IPR036187">
    <property type="entry name" value="DNA_mismatch_repair_MutS_sf"/>
</dbReference>
<dbReference type="GO" id="GO:0006298">
    <property type="term" value="P:mismatch repair"/>
    <property type="evidence" value="ECO:0007669"/>
    <property type="project" value="InterPro"/>
</dbReference>
<keyword evidence="6" id="KW-0067">ATP-binding</keyword>
<dbReference type="AlphaFoldDB" id="A0A8B7ZZY7"/>
<dbReference type="Gene3D" id="3.40.50.300">
    <property type="entry name" value="P-loop containing nucleotide triphosphate hydrolases"/>
    <property type="match status" value="1"/>
</dbReference>
<dbReference type="KEGG" id="aplc:110990127"/>
<dbReference type="InterPro" id="IPR016151">
    <property type="entry name" value="DNA_mismatch_repair_MutS_N"/>
</dbReference>
<accession>A0A8B7ZZY7</accession>
<dbReference type="NCBIfam" id="NF003810">
    <property type="entry name" value="PRK05399.1"/>
    <property type="match status" value="1"/>
</dbReference>
<dbReference type="InterPro" id="IPR036678">
    <property type="entry name" value="MutS_con_dom_sf"/>
</dbReference>
<dbReference type="InterPro" id="IPR007860">
    <property type="entry name" value="DNA_mmatch_repair_MutS_con_dom"/>
</dbReference>
<dbReference type="PIRSF" id="PIRSF037677">
    <property type="entry name" value="DNA_mis_repair_Msh6"/>
    <property type="match status" value="1"/>
</dbReference>
<evidence type="ECO:0000256" key="6">
    <source>
        <dbReference type="ARBA" id="ARBA00022840"/>
    </source>
</evidence>
<gene>
    <name evidence="15" type="primary">LOC110990127</name>
</gene>
<dbReference type="PANTHER" id="PTHR11361">
    <property type="entry name" value="DNA MISMATCH REPAIR PROTEIN MUTS FAMILY MEMBER"/>
    <property type="match status" value="1"/>
</dbReference>
<dbReference type="SMART" id="SM00534">
    <property type="entry name" value="MUTSac"/>
    <property type="match status" value="1"/>
</dbReference>
<dbReference type="Gene3D" id="1.10.1420.10">
    <property type="match status" value="2"/>
</dbReference>
<feature type="region of interest" description="Disordered" evidence="12">
    <location>
        <begin position="1"/>
        <end position="45"/>
    </location>
</feature>
<keyword evidence="9" id="KW-0539">Nucleus</keyword>
<evidence type="ECO:0000256" key="7">
    <source>
        <dbReference type="ARBA" id="ARBA00023125"/>
    </source>
</evidence>
<dbReference type="InterPro" id="IPR027417">
    <property type="entry name" value="P-loop_NTPase"/>
</dbReference>
<feature type="compositionally biased region" description="Polar residues" evidence="12">
    <location>
        <begin position="20"/>
        <end position="31"/>
    </location>
</feature>